<reference evidence="2" key="2">
    <citation type="submission" date="2015-02" db="EMBL/GenBank/DDBJ databases">
        <authorList>
            <person name="Chooi Y.-H."/>
        </authorList>
    </citation>
    <scope>NUCLEOTIDE SEQUENCE</scope>
    <source>
        <tissue evidence="2">Seedling</tissue>
    </source>
</reference>
<reference evidence="3" key="1">
    <citation type="journal article" date="2015" name="Proc. Natl. Acad. Sci. U.S.A.">
        <title>Genome sequencing of adzuki bean (Vigna angularis) provides insight into high starch and low fat accumulation and domestication.</title>
        <authorList>
            <person name="Yang K."/>
            <person name="Tian Z."/>
            <person name="Chen C."/>
            <person name="Luo L."/>
            <person name="Zhao B."/>
            <person name="Wang Z."/>
            <person name="Yu L."/>
            <person name="Li Y."/>
            <person name="Sun Y."/>
            <person name="Li W."/>
            <person name="Chen Y."/>
            <person name="Li Y."/>
            <person name="Zhang Y."/>
            <person name="Ai D."/>
            <person name="Zhao J."/>
            <person name="Shang C."/>
            <person name="Ma Y."/>
            <person name="Wu B."/>
            <person name="Wang M."/>
            <person name="Gao L."/>
            <person name="Sun D."/>
            <person name="Zhang P."/>
            <person name="Guo F."/>
            <person name="Wang W."/>
            <person name="Li Y."/>
            <person name="Wang J."/>
            <person name="Varshney R.K."/>
            <person name="Wang J."/>
            <person name="Ling H.Q."/>
            <person name="Wan P."/>
        </authorList>
    </citation>
    <scope>NUCLEOTIDE SEQUENCE</scope>
    <source>
        <strain evidence="3">cv. Jingnong 6</strain>
    </source>
</reference>
<evidence type="ECO:0000313" key="3">
    <source>
        <dbReference type="Proteomes" id="UP000053144"/>
    </source>
</evidence>
<accession>A0A0L9UGN9</accession>
<dbReference type="EMBL" id="CM003374">
    <property type="protein sequence ID" value="KOM41727.1"/>
    <property type="molecule type" value="Genomic_DNA"/>
</dbReference>
<evidence type="ECO:0000313" key="1">
    <source>
        <dbReference type="EMBL" id="KAG2399974.1"/>
    </source>
</evidence>
<dbReference type="Proteomes" id="UP000743370">
    <property type="component" value="Unassembled WGS sequence"/>
</dbReference>
<dbReference type="Gramene" id="KOM41727">
    <property type="protein sequence ID" value="KOM41727"/>
    <property type="gene ID" value="LR48_Vigan04g192500"/>
</dbReference>
<proteinExistence type="predicted"/>
<sequence length="110" mass="12215">MRERDAGSVFVFYGVWRCVHEGSREEIMSKKVVVARSGEYCGEIARPFAVQGKSSSSSSSSLCWVVSQGSVDMTSSKRSGHGKGGLFLRRGRESDLSKSKKQIEWRVVYS</sequence>
<dbReference type="EMBL" id="JABFOF010000004">
    <property type="protein sequence ID" value="KAG2399974.1"/>
    <property type="molecule type" value="Genomic_DNA"/>
</dbReference>
<dbReference type="Proteomes" id="UP000053144">
    <property type="component" value="Chromosome 4"/>
</dbReference>
<organism evidence="2 3">
    <name type="scientific">Phaseolus angularis</name>
    <name type="common">Azuki bean</name>
    <name type="synonym">Vigna angularis</name>
    <dbReference type="NCBI Taxonomy" id="3914"/>
    <lineage>
        <taxon>Eukaryota</taxon>
        <taxon>Viridiplantae</taxon>
        <taxon>Streptophyta</taxon>
        <taxon>Embryophyta</taxon>
        <taxon>Tracheophyta</taxon>
        <taxon>Spermatophyta</taxon>
        <taxon>Magnoliopsida</taxon>
        <taxon>eudicotyledons</taxon>
        <taxon>Gunneridae</taxon>
        <taxon>Pentapetalae</taxon>
        <taxon>rosids</taxon>
        <taxon>fabids</taxon>
        <taxon>Fabales</taxon>
        <taxon>Fabaceae</taxon>
        <taxon>Papilionoideae</taxon>
        <taxon>50 kb inversion clade</taxon>
        <taxon>NPAAA clade</taxon>
        <taxon>indigoferoid/millettioid clade</taxon>
        <taxon>Phaseoleae</taxon>
        <taxon>Vigna</taxon>
    </lineage>
</organism>
<evidence type="ECO:0000313" key="2">
    <source>
        <dbReference type="EMBL" id="KOM41727.1"/>
    </source>
</evidence>
<name>A0A0L9UGN9_PHAAN</name>
<protein>
    <submittedName>
        <fullName evidence="2">Uncharacterized protein</fullName>
    </submittedName>
</protein>
<evidence type="ECO:0000313" key="4">
    <source>
        <dbReference type="Proteomes" id="UP000743370"/>
    </source>
</evidence>
<reference evidence="1 4" key="3">
    <citation type="submission" date="2020-05" db="EMBL/GenBank/DDBJ databases">
        <title>Vigna angularis (adzuki bean) Var. LongXiaoDou No. 4 denovo assembly.</title>
        <authorList>
            <person name="Xiang H."/>
        </authorList>
    </citation>
    <scope>NUCLEOTIDE SEQUENCE [LARGE SCALE GENOMIC DNA]</scope>
    <source>
        <tissue evidence="1">Leaf</tissue>
    </source>
</reference>
<gene>
    <name evidence="1" type="ORF">HKW66_Vig0101720</name>
    <name evidence="2" type="ORF">LR48_Vigan04g192500</name>
</gene>
<dbReference type="AlphaFoldDB" id="A0A0L9UGN9"/>